<keyword evidence="2" id="KW-1133">Transmembrane helix</keyword>
<dbReference type="AlphaFoldDB" id="A0A9W6LYK2"/>
<evidence type="ECO:0000256" key="3">
    <source>
        <dbReference type="SAM" id="SignalP"/>
    </source>
</evidence>
<reference evidence="5" key="1">
    <citation type="journal article" date="2014" name="Int. J. Syst. Evol. Microbiol.">
        <title>Complete genome sequence of Corynebacterium casei LMG S-19264T (=DSM 44701T), isolated from a smear-ripened cheese.</title>
        <authorList>
            <consortium name="US DOE Joint Genome Institute (JGI-PGF)"/>
            <person name="Walter F."/>
            <person name="Albersmeier A."/>
            <person name="Kalinowski J."/>
            <person name="Ruckert C."/>
        </authorList>
    </citation>
    <scope>NUCLEOTIDE SEQUENCE</scope>
    <source>
        <strain evidence="5">VKM Ac-1401</strain>
    </source>
</reference>
<feature type="domain" description="Bacterial Ig" evidence="4">
    <location>
        <begin position="101"/>
        <end position="145"/>
    </location>
</feature>
<evidence type="ECO:0000256" key="1">
    <source>
        <dbReference type="SAM" id="MobiDB-lite"/>
    </source>
</evidence>
<dbReference type="EMBL" id="BSEN01000001">
    <property type="protein sequence ID" value="GLJ74687.1"/>
    <property type="molecule type" value="Genomic_DNA"/>
</dbReference>
<dbReference type="RefSeq" id="WP_271175388.1">
    <property type="nucleotide sequence ID" value="NZ_BAAAJO010000001.1"/>
</dbReference>
<name>A0A9W6LYK2_9MICO</name>
<feature type="signal peptide" evidence="3">
    <location>
        <begin position="1"/>
        <end position="32"/>
    </location>
</feature>
<dbReference type="Pfam" id="PF17936">
    <property type="entry name" value="Big_6"/>
    <property type="match status" value="1"/>
</dbReference>
<feature type="compositionally biased region" description="Low complexity" evidence="1">
    <location>
        <begin position="349"/>
        <end position="365"/>
    </location>
</feature>
<evidence type="ECO:0000259" key="4">
    <source>
        <dbReference type="Pfam" id="PF17936"/>
    </source>
</evidence>
<dbReference type="Proteomes" id="UP001142372">
    <property type="component" value="Unassembled WGS sequence"/>
</dbReference>
<feature type="chain" id="PRO_5040770931" description="Bacterial Ig domain-containing protein" evidence="3">
    <location>
        <begin position="33"/>
        <end position="558"/>
    </location>
</feature>
<keyword evidence="2" id="KW-0472">Membrane</keyword>
<feature type="compositionally biased region" description="Low complexity" evidence="1">
    <location>
        <begin position="33"/>
        <end position="75"/>
    </location>
</feature>
<dbReference type="InterPro" id="IPR041498">
    <property type="entry name" value="Big_6"/>
</dbReference>
<keyword evidence="6" id="KW-1185">Reference proteome</keyword>
<keyword evidence="2" id="KW-0812">Transmembrane</keyword>
<evidence type="ECO:0000313" key="5">
    <source>
        <dbReference type="EMBL" id="GLJ74687.1"/>
    </source>
</evidence>
<organism evidence="5 6">
    <name type="scientific">Leifsonia poae</name>
    <dbReference type="NCBI Taxonomy" id="110933"/>
    <lineage>
        <taxon>Bacteria</taxon>
        <taxon>Bacillati</taxon>
        <taxon>Actinomycetota</taxon>
        <taxon>Actinomycetes</taxon>
        <taxon>Micrococcales</taxon>
        <taxon>Microbacteriaceae</taxon>
        <taxon>Leifsonia</taxon>
    </lineage>
</organism>
<feature type="region of interest" description="Disordered" evidence="1">
    <location>
        <begin position="33"/>
        <end position="85"/>
    </location>
</feature>
<protein>
    <recommendedName>
        <fullName evidence="4">Bacterial Ig domain-containing protein</fullName>
    </recommendedName>
</protein>
<reference evidence="5" key="2">
    <citation type="submission" date="2023-01" db="EMBL/GenBank/DDBJ databases">
        <authorList>
            <person name="Sun Q."/>
            <person name="Evtushenko L."/>
        </authorList>
    </citation>
    <scope>NUCLEOTIDE SEQUENCE</scope>
    <source>
        <strain evidence="5">VKM Ac-1401</strain>
    </source>
</reference>
<feature type="transmembrane region" description="Helical" evidence="2">
    <location>
        <begin position="531"/>
        <end position="551"/>
    </location>
</feature>
<accession>A0A9W6LYK2</accession>
<feature type="region of interest" description="Disordered" evidence="1">
    <location>
        <begin position="330"/>
        <end position="370"/>
    </location>
</feature>
<evidence type="ECO:0000313" key="6">
    <source>
        <dbReference type="Proteomes" id="UP001142372"/>
    </source>
</evidence>
<gene>
    <name evidence="5" type="ORF">GCM10017584_02600</name>
</gene>
<evidence type="ECO:0000256" key="2">
    <source>
        <dbReference type="SAM" id="Phobius"/>
    </source>
</evidence>
<sequence>MKRTVQLRAVALPVVVALGIAGAVLVGAPANAATPEPTSVPTPSTAASAAPTAAPAPASTATPTARPSTPTAHPAVSPAPSDLIVTSPTDMQEIHGTVRAVSIVGRAPVGATITVSNWSEHALAHGTADATGSFSIPLTFASTDSYDQYLVVTGTSHGRELTEQDIEVIFDAPASAVPVLATPATGSTVDGTPAPFADPSAPFTITVTGTATAGDSVFVSAESAGAPDDSWFSWSQIAETDSHGRWSTVVSVGSGRWSITASAQRYNSDGEPLTVQSDESAAVVVLIDAPAGYLAPPVITTPAYPSDESTIATPATTRFLSATTTTRDFEAKAGARPTRAGATVRHHSASPFASADSSAVASGDSGSDETDFVSELDDIVREQGIQVSAAPDPSMPGNLRMTVAGTGTPGQGVQLYLNTASKAFLYFEGLYPDYFGAFGYDAVGAPATTPPTDDGSITVAANGTWTTTVSVPAGPYFITAFGVDRASTPSRMSLAAAPVAVNLTAAAVAPAGASSGPAQPTLAATGLDSSATAAAAVLLLAGGAAALAIGARRRRAVR</sequence>
<proteinExistence type="predicted"/>
<comment type="caution">
    <text evidence="5">The sequence shown here is derived from an EMBL/GenBank/DDBJ whole genome shotgun (WGS) entry which is preliminary data.</text>
</comment>
<keyword evidence="3" id="KW-0732">Signal</keyword>